<evidence type="ECO:0000313" key="2">
    <source>
        <dbReference type="EMBL" id="OUS49177.1"/>
    </source>
</evidence>
<proteinExistence type="predicted"/>
<feature type="region of interest" description="Disordered" evidence="1">
    <location>
        <begin position="304"/>
        <end position="394"/>
    </location>
</feature>
<feature type="compositionally biased region" description="Low complexity" evidence="1">
    <location>
        <begin position="381"/>
        <end position="394"/>
    </location>
</feature>
<gene>
    <name evidence="2" type="ORF">BE221DRAFT_188415</name>
</gene>
<protein>
    <submittedName>
        <fullName evidence="2">Uncharacterized protein</fullName>
    </submittedName>
</protein>
<dbReference type="AlphaFoldDB" id="A0A1Y5IKI4"/>
<evidence type="ECO:0000256" key="1">
    <source>
        <dbReference type="SAM" id="MobiDB-lite"/>
    </source>
</evidence>
<sequence length="566" mass="61295">MEETKTRRRADAVGSLGLEEGSQESWNTPTLLMARPGSSKERDALKVTLSKLLTTYDVNLVAKNVKVTAAVDPNTWPEGLDRSVYALKTVFEKRGGDYLHPDFSLLHGLDWIDAPMSRDLDGKIAGAWAALSHHVGELFGHMYQWQLAKDACNNATLIVDSDGLSPARLSVPVSSFGAIVDHAPKDFDVILLNTYPSAAASSKVVAEFPDHRGHDMKITTWNKPGMTGLSTYIISNKFPDKVFEYAASKGAGYLDSWIVDDLCTHPVCDDDGEIVGKGSLTATTPLLKCYHARGVIETFDGAAKENQNEDKEEVVISSKAERDESIVRNETSSKSSKEKVSKETEKRSHGVEADDEGSKDSHEHKKTSKHKDDAPEAKLTSAAPWASPVSSSSVSGLASAEAPTKLDENALKDVQDFFQKGGNAEASLGAKPGAERGTSVAHDLISHSIEELNGARASLVQRRHAIAQTNKQNREHVEAMLRRWNEIKASGREATARDLQSAVTSTKMEQRSATAPQGVRRLAPAVEAIVHEKPTRVGDEKSTAASGVVSMSADAEVDSFLTDLLK</sequence>
<name>A0A1Y5IKI4_OSTTA</name>
<organism evidence="2">
    <name type="scientific">Ostreococcus tauri</name>
    <name type="common">Marine green alga</name>
    <dbReference type="NCBI Taxonomy" id="70448"/>
    <lineage>
        <taxon>Eukaryota</taxon>
        <taxon>Viridiplantae</taxon>
        <taxon>Chlorophyta</taxon>
        <taxon>Mamiellophyceae</taxon>
        <taxon>Mamiellales</taxon>
        <taxon>Bathycoccaceae</taxon>
        <taxon>Ostreococcus</taxon>
    </lineage>
</organism>
<dbReference type="EMBL" id="KZ155771">
    <property type="protein sequence ID" value="OUS49177.1"/>
    <property type="molecule type" value="Genomic_DNA"/>
</dbReference>
<feature type="region of interest" description="Disordered" evidence="1">
    <location>
        <begin position="1"/>
        <end position="22"/>
    </location>
</feature>
<reference evidence="2" key="1">
    <citation type="submission" date="2017-04" db="EMBL/GenBank/DDBJ databases">
        <title>Population genomics of picophytoplankton unveils novel chromosome hypervariability.</title>
        <authorList>
            <consortium name="DOE Joint Genome Institute"/>
            <person name="Blanc-Mathieu R."/>
            <person name="Krasovec M."/>
            <person name="Hebrard M."/>
            <person name="Yau S."/>
            <person name="Desgranges E."/>
            <person name="Martin J."/>
            <person name="Schackwitz W."/>
            <person name="Kuo A."/>
            <person name="Salin G."/>
            <person name="Donnadieu C."/>
            <person name="Desdevises Y."/>
            <person name="Sanchez-Ferandin S."/>
            <person name="Moreau H."/>
            <person name="Rivals E."/>
            <person name="Grigoriev I.V."/>
            <person name="Grimsley N."/>
            <person name="Eyre-Walker A."/>
            <person name="Piganeau G."/>
        </authorList>
    </citation>
    <scope>NUCLEOTIDE SEQUENCE [LARGE SCALE GENOMIC DNA]</scope>
    <source>
        <strain evidence="2">RCC 1115</strain>
    </source>
</reference>
<feature type="compositionally biased region" description="Basic and acidic residues" evidence="1">
    <location>
        <begin position="335"/>
        <end position="363"/>
    </location>
</feature>
<accession>A0A1Y5IKI4</accession>
<dbReference type="Proteomes" id="UP000195557">
    <property type="component" value="Unassembled WGS sequence"/>
</dbReference>